<protein>
    <submittedName>
        <fullName evidence="1">Uncharacterized protein</fullName>
    </submittedName>
</protein>
<proteinExistence type="predicted"/>
<sequence>MLWPLQITPEYKAATYNQICFHMNGQFLTGVFTSFVSSYSRRTIASEKCLPL</sequence>
<dbReference type="EMBL" id="HACG01033429">
    <property type="protein sequence ID" value="CEK80294.1"/>
    <property type="molecule type" value="Transcribed_RNA"/>
</dbReference>
<evidence type="ECO:0000313" key="1">
    <source>
        <dbReference type="EMBL" id="CEK80294.1"/>
    </source>
</evidence>
<reference evidence="1" key="1">
    <citation type="submission" date="2014-12" db="EMBL/GenBank/DDBJ databases">
        <title>Insight into the proteome of Arion vulgaris.</title>
        <authorList>
            <person name="Aradska J."/>
            <person name="Bulat T."/>
            <person name="Smidak R."/>
            <person name="Sarate P."/>
            <person name="Gangsoo J."/>
            <person name="Sialana F."/>
            <person name="Bilban M."/>
            <person name="Lubec G."/>
        </authorList>
    </citation>
    <scope>NUCLEOTIDE SEQUENCE</scope>
    <source>
        <tissue evidence="1">Skin</tissue>
    </source>
</reference>
<gene>
    <name evidence="1" type="primary">ORF120175</name>
</gene>
<name>A0A0B7AH14_9EUPU</name>
<accession>A0A0B7AH14</accession>
<dbReference type="AlphaFoldDB" id="A0A0B7AH14"/>
<organism evidence="1">
    <name type="scientific">Arion vulgaris</name>
    <dbReference type="NCBI Taxonomy" id="1028688"/>
    <lineage>
        <taxon>Eukaryota</taxon>
        <taxon>Metazoa</taxon>
        <taxon>Spiralia</taxon>
        <taxon>Lophotrochozoa</taxon>
        <taxon>Mollusca</taxon>
        <taxon>Gastropoda</taxon>
        <taxon>Heterobranchia</taxon>
        <taxon>Euthyneura</taxon>
        <taxon>Panpulmonata</taxon>
        <taxon>Eupulmonata</taxon>
        <taxon>Stylommatophora</taxon>
        <taxon>Helicina</taxon>
        <taxon>Arionoidea</taxon>
        <taxon>Arionidae</taxon>
        <taxon>Arion</taxon>
    </lineage>
</organism>